<keyword evidence="2" id="KW-0732">Signal</keyword>
<evidence type="ECO:0000313" key="4">
    <source>
        <dbReference type="EMBL" id="BDG04835.1"/>
    </source>
</evidence>
<evidence type="ECO:0000256" key="2">
    <source>
        <dbReference type="SAM" id="SignalP"/>
    </source>
</evidence>
<dbReference type="Proteomes" id="UP001162891">
    <property type="component" value="Chromosome"/>
</dbReference>
<dbReference type="Pfam" id="PF18914">
    <property type="entry name" value="DUF5666"/>
    <property type="match status" value="5"/>
</dbReference>
<dbReference type="RefSeq" id="WP_248353335.1">
    <property type="nucleotide sequence ID" value="NZ_AP025591.1"/>
</dbReference>
<dbReference type="InterPro" id="IPR043724">
    <property type="entry name" value="DUF5666"/>
</dbReference>
<reference evidence="5" key="1">
    <citation type="journal article" date="2022" name="Int. J. Syst. Evol. Microbiol.">
        <title>Anaeromyxobacter oryzae sp. nov., Anaeromyxobacter diazotrophicus sp. nov. and Anaeromyxobacter paludicola sp. nov., isolated from paddy soils.</title>
        <authorList>
            <person name="Itoh H."/>
            <person name="Xu Z."/>
            <person name="Mise K."/>
            <person name="Masuda Y."/>
            <person name="Ushijima N."/>
            <person name="Hayakawa C."/>
            <person name="Shiratori Y."/>
            <person name="Senoo K."/>
        </authorList>
    </citation>
    <scope>NUCLEOTIDE SEQUENCE [LARGE SCALE GENOMIC DNA]</scope>
    <source>
        <strain evidence="5">Red232</strain>
    </source>
</reference>
<keyword evidence="5" id="KW-1185">Reference proteome</keyword>
<dbReference type="EMBL" id="AP025591">
    <property type="protein sequence ID" value="BDG04835.1"/>
    <property type="molecule type" value="Genomic_DNA"/>
</dbReference>
<feature type="domain" description="DUF5666" evidence="3">
    <location>
        <begin position="109"/>
        <end position="167"/>
    </location>
</feature>
<feature type="domain" description="DUF5666" evidence="3">
    <location>
        <begin position="331"/>
        <end position="385"/>
    </location>
</feature>
<feature type="region of interest" description="Disordered" evidence="1">
    <location>
        <begin position="21"/>
        <end position="40"/>
    </location>
</feature>
<feature type="domain" description="DUF5666" evidence="3">
    <location>
        <begin position="43"/>
        <end position="103"/>
    </location>
</feature>
<sequence>MKRSPLAPVLAALVTSALACGGSGSSSSGTGPGGGGAGLQLTRGAITERAAGSITVNGTRIDTRSATVHIEKAQRPESELEKGMVVTVKGTFDDRTGTAAEVEFEDVAKGRVDDKGTDFLVVGGQTVRVDDSTEFPDGSRMAGVSGGSRVRISGVPDDRGGLRATRVDHDDATGEDLELKGFVSDLSAAGFTLKISPDAAQAWTVTLAPGVALPAGIANGSYVEVRSAGAPQGGAIVAAAVSLEDRGEGEATEVEIEGIVSSGTSSDFVVDGQAVHTTATTRWYLGAPTDLAPGVKVEVEGHALVAGVLQAEKVSFRAAYRLQGAAADVAISGAAGTLSLLGIPVSVSDLTEWRISPSALAAGTTIEVRGVPRSGGAGLVATRIEATNDTRLVLQGVVSSADAAAGSLGILGLTAASDASTEFHAETAADAPLDRAAFFAAITPGVTVVKVRGRDATALSGTTLTAKEMELESQK</sequence>
<accession>A0ABM7WZ62</accession>
<organism evidence="4 5">
    <name type="scientific">Anaeromyxobacter oryzae</name>
    <dbReference type="NCBI Taxonomy" id="2918170"/>
    <lineage>
        <taxon>Bacteria</taxon>
        <taxon>Pseudomonadati</taxon>
        <taxon>Myxococcota</taxon>
        <taxon>Myxococcia</taxon>
        <taxon>Myxococcales</taxon>
        <taxon>Cystobacterineae</taxon>
        <taxon>Anaeromyxobacteraceae</taxon>
        <taxon>Anaeromyxobacter</taxon>
    </lineage>
</organism>
<feature type="chain" id="PRO_5045394280" description="DUF5666 domain-containing protein" evidence="2">
    <location>
        <begin position="20"/>
        <end position="475"/>
    </location>
</feature>
<name>A0ABM7WZ62_9BACT</name>
<protein>
    <recommendedName>
        <fullName evidence="3">DUF5666 domain-containing protein</fullName>
    </recommendedName>
</protein>
<proteinExistence type="predicted"/>
<feature type="domain" description="DUF5666" evidence="3">
    <location>
        <begin position="395"/>
        <end position="455"/>
    </location>
</feature>
<evidence type="ECO:0000313" key="5">
    <source>
        <dbReference type="Proteomes" id="UP001162891"/>
    </source>
</evidence>
<feature type="compositionally biased region" description="Basic and acidic residues" evidence="1">
    <location>
        <begin position="156"/>
        <end position="165"/>
    </location>
</feature>
<evidence type="ECO:0000256" key="1">
    <source>
        <dbReference type="SAM" id="MobiDB-lite"/>
    </source>
</evidence>
<evidence type="ECO:0000259" key="3">
    <source>
        <dbReference type="Pfam" id="PF18914"/>
    </source>
</evidence>
<dbReference type="PROSITE" id="PS51257">
    <property type="entry name" value="PROKAR_LIPOPROTEIN"/>
    <property type="match status" value="1"/>
</dbReference>
<feature type="domain" description="DUF5666" evidence="3">
    <location>
        <begin position="257"/>
        <end position="314"/>
    </location>
</feature>
<feature type="signal peptide" evidence="2">
    <location>
        <begin position="1"/>
        <end position="19"/>
    </location>
</feature>
<feature type="region of interest" description="Disordered" evidence="1">
    <location>
        <begin position="133"/>
        <end position="165"/>
    </location>
</feature>
<gene>
    <name evidence="4" type="ORF">AMOR_38310</name>
</gene>